<comment type="caution">
    <text evidence="2">The sequence shown here is derived from an EMBL/GenBank/DDBJ whole genome shotgun (WGS) entry which is preliminary data.</text>
</comment>
<gene>
    <name evidence="2" type="ORF">KY290_018319</name>
</gene>
<feature type="region of interest" description="Disordered" evidence="1">
    <location>
        <begin position="34"/>
        <end position="54"/>
    </location>
</feature>
<evidence type="ECO:0000313" key="3">
    <source>
        <dbReference type="Proteomes" id="UP000826656"/>
    </source>
</evidence>
<sequence>MRWVTTVPFYNLLPKQTQSRLYLVNGNGRNLQLNSIGGHQQLEPSSRKRNSALSGRPSELLEIIVGDGWRWRKHNSGPISNGKGSE</sequence>
<evidence type="ECO:0000313" key="2">
    <source>
        <dbReference type="EMBL" id="KAH0762246.1"/>
    </source>
</evidence>
<evidence type="ECO:0000256" key="1">
    <source>
        <dbReference type="SAM" id="MobiDB-lite"/>
    </source>
</evidence>
<proteinExistence type="predicted"/>
<keyword evidence="3" id="KW-1185">Reference proteome</keyword>
<organism evidence="2 3">
    <name type="scientific">Solanum tuberosum</name>
    <name type="common">Potato</name>
    <dbReference type="NCBI Taxonomy" id="4113"/>
    <lineage>
        <taxon>Eukaryota</taxon>
        <taxon>Viridiplantae</taxon>
        <taxon>Streptophyta</taxon>
        <taxon>Embryophyta</taxon>
        <taxon>Tracheophyta</taxon>
        <taxon>Spermatophyta</taxon>
        <taxon>Magnoliopsida</taxon>
        <taxon>eudicotyledons</taxon>
        <taxon>Gunneridae</taxon>
        <taxon>Pentapetalae</taxon>
        <taxon>asterids</taxon>
        <taxon>lamiids</taxon>
        <taxon>Solanales</taxon>
        <taxon>Solanaceae</taxon>
        <taxon>Solanoideae</taxon>
        <taxon>Solaneae</taxon>
        <taxon>Solanum</taxon>
    </lineage>
</organism>
<reference evidence="2 3" key="1">
    <citation type="journal article" date="2021" name="bioRxiv">
        <title>Chromosome-scale and haplotype-resolved genome assembly of a tetraploid potato cultivar.</title>
        <authorList>
            <person name="Sun H."/>
            <person name="Jiao W.-B."/>
            <person name="Krause K."/>
            <person name="Campoy J.A."/>
            <person name="Goel M."/>
            <person name="Folz-Donahue K."/>
            <person name="Kukat C."/>
            <person name="Huettel B."/>
            <person name="Schneeberger K."/>
        </authorList>
    </citation>
    <scope>NUCLEOTIDE SEQUENCE [LARGE SCALE GENOMIC DNA]</scope>
    <source>
        <strain evidence="2">SolTubOtavaFocal</strain>
        <tissue evidence="2">Leaves</tissue>
    </source>
</reference>
<accession>A0ABQ7VFL6</accession>
<protein>
    <submittedName>
        <fullName evidence="2">Uncharacterized protein</fullName>
    </submittedName>
</protein>
<dbReference type="Proteomes" id="UP000826656">
    <property type="component" value="Unassembled WGS sequence"/>
</dbReference>
<name>A0ABQ7VFL6_SOLTU</name>
<feature type="compositionally biased region" description="Polar residues" evidence="1">
    <location>
        <begin position="34"/>
        <end position="44"/>
    </location>
</feature>
<dbReference type="EMBL" id="JAIVGD010000013">
    <property type="protein sequence ID" value="KAH0762246.1"/>
    <property type="molecule type" value="Genomic_DNA"/>
</dbReference>